<evidence type="ECO:0000313" key="3">
    <source>
        <dbReference type="Proteomes" id="UP000050525"/>
    </source>
</evidence>
<accession>A0A151NKQ7</accession>
<organism evidence="2 3">
    <name type="scientific">Alligator mississippiensis</name>
    <name type="common">American alligator</name>
    <dbReference type="NCBI Taxonomy" id="8496"/>
    <lineage>
        <taxon>Eukaryota</taxon>
        <taxon>Metazoa</taxon>
        <taxon>Chordata</taxon>
        <taxon>Craniata</taxon>
        <taxon>Vertebrata</taxon>
        <taxon>Euteleostomi</taxon>
        <taxon>Archelosauria</taxon>
        <taxon>Archosauria</taxon>
        <taxon>Crocodylia</taxon>
        <taxon>Alligatoridae</taxon>
        <taxon>Alligatorinae</taxon>
        <taxon>Alligator</taxon>
    </lineage>
</organism>
<reference evidence="2 3" key="1">
    <citation type="journal article" date="2012" name="Genome Biol.">
        <title>Sequencing three crocodilian genomes to illuminate the evolution of archosaurs and amniotes.</title>
        <authorList>
            <person name="St John J.A."/>
            <person name="Braun E.L."/>
            <person name="Isberg S.R."/>
            <person name="Miles L.G."/>
            <person name="Chong A.Y."/>
            <person name="Gongora J."/>
            <person name="Dalzell P."/>
            <person name="Moran C."/>
            <person name="Bed'hom B."/>
            <person name="Abzhanov A."/>
            <person name="Burgess S.C."/>
            <person name="Cooksey A.M."/>
            <person name="Castoe T.A."/>
            <person name="Crawford N.G."/>
            <person name="Densmore L.D."/>
            <person name="Drew J.C."/>
            <person name="Edwards S.V."/>
            <person name="Faircloth B.C."/>
            <person name="Fujita M.K."/>
            <person name="Greenwold M.J."/>
            <person name="Hoffmann F.G."/>
            <person name="Howard J.M."/>
            <person name="Iguchi T."/>
            <person name="Janes D.E."/>
            <person name="Khan S.Y."/>
            <person name="Kohno S."/>
            <person name="de Koning A.J."/>
            <person name="Lance S.L."/>
            <person name="McCarthy F.M."/>
            <person name="McCormack J.E."/>
            <person name="Merchant M.E."/>
            <person name="Peterson D.G."/>
            <person name="Pollock D.D."/>
            <person name="Pourmand N."/>
            <person name="Raney B.J."/>
            <person name="Roessler K.A."/>
            <person name="Sanford J.R."/>
            <person name="Sawyer R.H."/>
            <person name="Schmidt C.J."/>
            <person name="Triplett E.W."/>
            <person name="Tuberville T.D."/>
            <person name="Venegas-Anaya M."/>
            <person name="Howard J.T."/>
            <person name="Jarvis E.D."/>
            <person name="Guillette L.J.Jr."/>
            <person name="Glenn T.C."/>
            <person name="Green R.E."/>
            <person name="Ray D.A."/>
        </authorList>
    </citation>
    <scope>NUCLEOTIDE SEQUENCE [LARGE SCALE GENOMIC DNA]</scope>
    <source>
        <strain evidence="2">KSC_2009_1</strain>
    </source>
</reference>
<dbReference type="EMBL" id="AKHW03002726">
    <property type="protein sequence ID" value="KYO37377.1"/>
    <property type="molecule type" value="Genomic_DNA"/>
</dbReference>
<feature type="region of interest" description="Disordered" evidence="1">
    <location>
        <begin position="1"/>
        <end position="24"/>
    </location>
</feature>
<name>A0A151NKQ7_ALLMI</name>
<gene>
    <name evidence="2" type="ORF">Y1Q_0002602</name>
</gene>
<keyword evidence="3" id="KW-1185">Reference proteome</keyword>
<comment type="caution">
    <text evidence="2">The sequence shown here is derived from an EMBL/GenBank/DDBJ whole genome shotgun (WGS) entry which is preliminary data.</text>
</comment>
<protein>
    <submittedName>
        <fullName evidence="2">Uncharacterized protein</fullName>
    </submittedName>
</protein>
<evidence type="ECO:0000256" key="1">
    <source>
        <dbReference type="SAM" id="MobiDB-lite"/>
    </source>
</evidence>
<proteinExistence type="predicted"/>
<dbReference type="AlphaFoldDB" id="A0A151NKQ7"/>
<dbReference type="Proteomes" id="UP000050525">
    <property type="component" value="Unassembled WGS sequence"/>
</dbReference>
<evidence type="ECO:0000313" key="2">
    <source>
        <dbReference type="EMBL" id="KYO37377.1"/>
    </source>
</evidence>
<sequence length="111" mass="11743">MVSLAKGEACGTADPSPGISEMGTSWGMEELPRSLVELTLKMLLGAARWQYQCPQEGGFGAKDLPIPSQEDTITAEPQQLLGGRALVGEDLRAWCLPPFGIGLLSLSLLGD</sequence>